<name>A0AA38MC91_9CUCU</name>
<dbReference type="Pfam" id="PF02469">
    <property type="entry name" value="Fasciclin"/>
    <property type="match status" value="2"/>
</dbReference>
<dbReference type="GO" id="GO:0031012">
    <property type="term" value="C:extracellular matrix"/>
    <property type="evidence" value="ECO:0007669"/>
    <property type="project" value="TreeGrafter"/>
</dbReference>
<dbReference type="AlphaFoldDB" id="A0AA38MC91"/>
<keyword evidence="1" id="KW-0732">Signal</keyword>
<dbReference type="SMART" id="SM00554">
    <property type="entry name" value="FAS1"/>
    <property type="match status" value="3"/>
</dbReference>
<evidence type="ECO:0000313" key="3">
    <source>
        <dbReference type="EMBL" id="KAJ3650812.1"/>
    </source>
</evidence>
<dbReference type="PROSITE" id="PS50213">
    <property type="entry name" value="FAS1"/>
    <property type="match status" value="2"/>
</dbReference>
<comment type="caution">
    <text evidence="3">The sequence shown here is derived from an EMBL/GenBank/DDBJ whole genome shotgun (WGS) entry which is preliminary data.</text>
</comment>
<feature type="domain" description="FAS1" evidence="2">
    <location>
        <begin position="322"/>
        <end position="459"/>
    </location>
</feature>
<dbReference type="PANTHER" id="PTHR10900">
    <property type="entry name" value="PERIOSTIN-RELATED"/>
    <property type="match status" value="1"/>
</dbReference>
<feature type="domain" description="FAS1" evidence="2">
    <location>
        <begin position="19"/>
        <end position="152"/>
    </location>
</feature>
<dbReference type="GO" id="GO:0030198">
    <property type="term" value="P:extracellular matrix organization"/>
    <property type="evidence" value="ECO:0007669"/>
    <property type="project" value="TreeGrafter"/>
</dbReference>
<dbReference type="EMBL" id="JALNTZ010000005">
    <property type="protein sequence ID" value="KAJ3650812.1"/>
    <property type="molecule type" value="Genomic_DNA"/>
</dbReference>
<reference evidence="3" key="1">
    <citation type="journal article" date="2023" name="G3 (Bethesda)">
        <title>Whole genome assemblies of Zophobas morio and Tenebrio molitor.</title>
        <authorList>
            <person name="Kaur S."/>
            <person name="Stinson S.A."/>
            <person name="diCenzo G.C."/>
        </authorList>
    </citation>
    <scope>NUCLEOTIDE SEQUENCE</scope>
    <source>
        <strain evidence="3">QUZm001</strain>
    </source>
</reference>
<dbReference type="InterPro" id="IPR000782">
    <property type="entry name" value="FAS1_domain"/>
</dbReference>
<feature type="signal peptide" evidence="1">
    <location>
        <begin position="1"/>
        <end position="17"/>
    </location>
</feature>
<dbReference type="InterPro" id="IPR050904">
    <property type="entry name" value="Adhesion/Biosynth-related"/>
</dbReference>
<protein>
    <recommendedName>
        <fullName evidence="2">FAS1 domain-containing protein</fullName>
    </recommendedName>
</protein>
<dbReference type="GO" id="GO:0050839">
    <property type="term" value="F:cell adhesion molecule binding"/>
    <property type="evidence" value="ECO:0007669"/>
    <property type="project" value="TreeGrafter"/>
</dbReference>
<dbReference type="InterPro" id="IPR036378">
    <property type="entry name" value="FAS1_dom_sf"/>
</dbReference>
<dbReference type="GO" id="GO:0007155">
    <property type="term" value="P:cell adhesion"/>
    <property type="evidence" value="ECO:0007669"/>
    <property type="project" value="TreeGrafter"/>
</dbReference>
<gene>
    <name evidence="3" type="ORF">Zmor_016891</name>
</gene>
<organism evidence="3 4">
    <name type="scientific">Zophobas morio</name>
    <dbReference type="NCBI Taxonomy" id="2755281"/>
    <lineage>
        <taxon>Eukaryota</taxon>
        <taxon>Metazoa</taxon>
        <taxon>Ecdysozoa</taxon>
        <taxon>Arthropoda</taxon>
        <taxon>Hexapoda</taxon>
        <taxon>Insecta</taxon>
        <taxon>Pterygota</taxon>
        <taxon>Neoptera</taxon>
        <taxon>Endopterygota</taxon>
        <taxon>Coleoptera</taxon>
        <taxon>Polyphaga</taxon>
        <taxon>Cucujiformia</taxon>
        <taxon>Tenebrionidae</taxon>
        <taxon>Zophobas</taxon>
    </lineage>
</organism>
<dbReference type="Gene3D" id="2.30.180.10">
    <property type="entry name" value="FAS1 domain"/>
    <property type="match status" value="3"/>
</dbReference>
<dbReference type="GO" id="GO:0005615">
    <property type="term" value="C:extracellular space"/>
    <property type="evidence" value="ECO:0007669"/>
    <property type="project" value="TreeGrafter"/>
</dbReference>
<evidence type="ECO:0000256" key="1">
    <source>
        <dbReference type="SAM" id="SignalP"/>
    </source>
</evidence>
<sequence length="473" mass="53292">MCATCAILMMLIAGSYQYNGTIYDRVMQEGAFSGYRKMITSNTIATQNLINGSVTFIAPENPAFNGYDWKTGKHLVLYHVINHPYTLKQLVENGSGPIASAQEDNPPLWVSVSEDGYYLNNAKIVQNKSDYVANCKTVQSFKQVLHVVDRVLDPKFQTPFANPSALDFLQNYQHWRLRGRKVSHFFEKVLLHQKEDLFRKTGGHTFFIPVDYEEYDRRLEDVDGYRIDGHVVPNLVLFTRPSRKNFVYQTSCNGDDIHIVVILLSLKNKLFVRSYTVHGDGDHPKGEVLAEIVQADIPVTNGVVHLISRPLAIAKTPRLFPYLSVLYKVTSDPFLNTTFHIGEKGPINQILELENNVFTYFAPRDQSWSEYLGYSDDELVEVLSRHVVVSTGRHTMSSLAASSARNNGTTLESLAGTLDLQILHTNNTFFVVYGDKPIRVSRADYHCSDGIVHVIDGVFAAPKPPPESPFGDR</sequence>
<evidence type="ECO:0000259" key="2">
    <source>
        <dbReference type="PROSITE" id="PS50213"/>
    </source>
</evidence>
<keyword evidence="4" id="KW-1185">Reference proteome</keyword>
<proteinExistence type="predicted"/>
<dbReference type="Proteomes" id="UP001168821">
    <property type="component" value="Unassembled WGS sequence"/>
</dbReference>
<dbReference type="PANTHER" id="PTHR10900:SF120">
    <property type="entry name" value="MUCIN-5AC-RELATED"/>
    <property type="match status" value="1"/>
</dbReference>
<accession>A0AA38MC91</accession>
<feature type="chain" id="PRO_5041377825" description="FAS1 domain-containing protein" evidence="1">
    <location>
        <begin position="18"/>
        <end position="473"/>
    </location>
</feature>
<dbReference type="SUPFAM" id="SSF82153">
    <property type="entry name" value="FAS1 domain"/>
    <property type="match status" value="3"/>
</dbReference>
<evidence type="ECO:0000313" key="4">
    <source>
        <dbReference type="Proteomes" id="UP001168821"/>
    </source>
</evidence>